<comment type="similarity">
    <text evidence="1">Belongs to the glycosyl hydrolase 16 family.</text>
</comment>
<evidence type="ECO:0000256" key="1">
    <source>
        <dbReference type="ARBA" id="ARBA00006865"/>
    </source>
</evidence>
<sequence>MMMKPKLIFLAAFCLSLLAYPTWAQQKKPVKVEIKKTNVGYTIKRGGKPYFIKGAGGTSYIDRLKQKGGNSIRTWSTDGAKEILDQAQQLGLTVTMGIRMGVERHGFDYSDPKAVQAQLERVRQEILQFKDHPALLAWGIGNELNLHYSNPKVWDAVNEVAQMIHEVDPNHLVTTMLAGINQKEIDLIKAKCPALDLLSVQVYGGLAAVPAQIKTVGWEKPYMVTEWGPTGHWEGLQTPWKASIEESSSEKAAVYRSRYEASIAKDKQCVGSYVFLWGQKQERTPTWYGVFTEAGEENEVVDVMEYLWTGKYPKNRAPHIKIFQLDGRQAQDMIYVDAKRSYPLNVMVHDPNHDKLTTRWELLPESTDLKEGGDRESRPQPIAGLVKPQGVDSAVLTTPEKAGAYRIFVYVTDGKNKVATANIPFYVGQPAQQNTASTSSRDSLYAFSTTPTWADEFDRDGLPDTSKWSYDVGSPYNGWGNNEWQYYTKANKENVEVSDGLLKITARKGGNKDMPYTSTRLVSKGKGDFRYGRFETRARVPQGRGTWPAVWMLPSEWKYGGWPNSGEIDILEHVGYDQDVVHISTHSKAYHHSINTQKTAKTKLSATADDFHVYRVDWTPDYITGFVDNVEIFHFANEKTGFEAWPFDQKFHWLINLAIGGNWGGAKGVDDDILPAVFEVDYVRVYPLAKGIE</sequence>
<dbReference type="EMBL" id="SNZV01000001">
    <property type="protein sequence ID" value="TDS17431.1"/>
    <property type="molecule type" value="Genomic_DNA"/>
</dbReference>
<dbReference type="InterPro" id="IPR006103">
    <property type="entry name" value="Glyco_hydro_2_cat"/>
</dbReference>
<dbReference type="PANTHER" id="PTHR10963">
    <property type="entry name" value="GLYCOSYL HYDROLASE-RELATED"/>
    <property type="match status" value="1"/>
</dbReference>
<evidence type="ECO:0000313" key="5">
    <source>
        <dbReference type="Proteomes" id="UP000294752"/>
    </source>
</evidence>
<dbReference type="InterPro" id="IPR000757">
    <property type="entry name" value="Beta-glucanase-like"/>
</dbReference>
<dbReference type="InterPro" id="IPR017853">
    <property type="entry name" value="GH"/>
</dbReference>
<dbReference type="PANTHER" id="PTHR10963:SF55">
    <property type="entry name" value="GLYCOSIDE HYDROLASE FAMILY 16 PROTEIN"/>
    <property type="match status" value="1"/>
</dbReference>
<feature type="signal peptide" evidence="2">
    <location>
        <begin position="1"/>
        <end position="24"/>
    </location>
</feature>
<dbReference type="GO" id="GO:0004553">
    <property type="term" value="F:hydrolase activity, hydrolyzing O-glycosyl compounds"/>
    <property type="evidence" value="ECO:0007669"/>
    <property type="project" value="InterPro"/>
</dbReference>
<dbReference type="Pfam" id="PF00722">
    <property type="entry name" value="Glyco_hydro_16"/>
    <property type="match status" value="1"/>
</dbReference>
<reference evidence="4 5" key="1">
    <citation type="submission" date="2019-03" db="EMBL/GenBank/DDBJ databases">
        <title>Genomic Encyclopedia of Type Strains, Phase III (KMG-III): the genomes of soil and plant-associated and newly described type strains.</title>
        <authorList>
            <person name="Whitman W."/>
        </authorList>
    </citation>
    <scope>NUCLEOTIDE SEQUENCE [LARGE SCALE GENOMIC DNA]</scope>
    <source>
        <strain evidence="4 5">CGMCC 1.12801</strain>
    </source>
</reference>
<gene>
    <name evidence="4" type="ORF">B0I21_101296</name>
</gene>
<keyword evidence="5" id="KW-1185">Reference proteome</keyword>
<evidence type="ECO:0000313" key="4">
    <source>
        <dbReference type="EMBL" id="TDS17431.1"/>
    </source>
</evidence>
<comment type="caution">
    <text evidence="4">The sequence shown here is derived from an EMBL/GenBank/DDBJ whole genome shotgun (WGS) entry which is preliminary data.</text>
</comment>
<proteinExistence type="inferred from homology"/>
<dbReference type="InterPro" id="IPR013320">
    <property type="entry name" value="ConA-like_dom_sf"/>
</dbReference>
<organism evidence="4 5">
    <name type="scientific">Sphingobacterium paludis</name>
    <dbReference type="NCBI Taxonomy" id="1476465"/>
    <lineage>
        <taxon>Bacteria</taxon>
        <taxon>Pseudomonadati</taxon>
        <taxon>Bacteroidota</taxon>
        <taxon>Sphingobacteriia</taxon>
        <taxon>Sphingobacteriales</taxon>
        <taxon>Sphingobacteriaceae</taxon>
        <taxon>Sphingobacterium</taxon>
    </lineage>
</organism>
<evidence type="ECO:0000259" key="3">
    <source>
        <dbReference type="PROSITE" id="PS51762"/>
    </source>
</evidence>
<dbReference type="CDD" id="cd08023">
    <property type="entry name" value="GH16_laminarinase_like"/>
    <property type="match status" value="1"/>
</dbReference>
<dbReference type="PROSITE" id="PS51762">
    <property type="entry name" value="GH16_2"/>
    <property type="match status" value="1"/>
</dbReference>
<keyword evidence="2" id="KW-0732">Signal</keyword>
<dbReference type="Gene3D" id="3.20.20.80">
    <property type="entry name" value="Glycosidases"/>
    <property type="match status" value="1"/>
</dbReference>
<accession>A0A4R7DAY8</accession>
<dbReference type="GO" id="GO:0005975">
    <property type="term" value="P:carbohydrate metabolic process"/>
    <property type="evidence" value="ECO:0007669"/>
    <property type="project" value="InterPro"/>
</dbReference>
<feature type="chain" id="PRO_5020747552" evidence="2">
    <location>
        <begin position="25"/>
        <end position="693"/>
    </location>
</feature>
<keyword evidence="4" id="KW-0378">Hydrolase</keyword>
<dbReference type="AlphaFoldDB" id="A0A4R7DAY8"/>
<protein>
    <submittedName>
        <fullName evidence="4">Glycosyl hydrolase family 2</fullName>
    </submittedName>
</protein>
<dbReference type="SUPFAM" id="SSF49899">
    <property type="entry name" value="Concanavalin A-like lectins/glucanases"/>
    <property type="match status" value="1"/>
</dbReference>
<evidence type="ECO:0000256" key="2">
    <source>
        <dbReference type="SAM" id="SignalP"/>
    </source>
</evidence>
<dbReference type="Gene3D" id="2.60.120.200">
    <property type="match status" value="1"/>
</dbReference>
<dbReference type="InterPro" id="IPR050546">
    <property type="entry name" value="Glycosyl_Hydrlase_16"/>
</dbReference>
<dbReference type="Pfam" id="PF02836">
    <property type="entry name" value="Glyco_hydro_2_C"/>
    <property type="match status" value="1"/>
</dbReference>
<dbReference type="SUPFAM" id="SSF51445">
    <property type="entry name" value="(Trans)glycosidases"/>
    <property type="match status" value="1"/>
</dbReference>
<name>A0A4R7DAY8_9SPHI</name>
<dbReference type="Proteomes" id="UP000294752">
    <property type="component" value="Unassembled WGS sequence"/>
</dbReference>
<feature type="domain" description="GH16" evidence="3">
    <location>
        <begin position="443"/>
        <end position="691"/>
    </location>
</feature>